<protein>
    <recommendedName>
        <fullName evidence="3">Hedgehog/Intein (Hint) domain-containing protein</fullName>
    </recommendedName>
</protein>
<evidence type="ECO:0008006" key="3">
    <source>
        <dbReference type="Google" id="ProtNLM"/>
    </source>
</evidence>
<dbReference type="EMBL" id="JBITMB010000015">
    <property type="protein sequence ID" value="MFI7445612.1"/>
    <property type="molecule type" value="Genomic_DNA"/>
</dbReference>
<proteinExistence type="predicted"/>
<evidence type="ECO:0000313" key="2">
    <source>
        <dbReference type="Proteomes" id="UP001612928"/>
    </source>
</evidence>
<name>A0ABW8AHS2_9ACTN</name>
<keyword evidence="2" id="KW-1185">Reference proteome</keyword>
<evidence type="ECO:0000313" key="1">
    <source>
        <dbReference type="EMBL" id="MFI7445612.1"/>
    </source>
</evidence>
<reference evidence="1 2" key="1">
    <citation type="submission" date="2024-10" db="EMBL/GenBank/DDBJ databases">
        <title>The Natural Products Discovery Center: Release of the First 8490 Sequenced Strains for Exploring Actinobacteria Biosynthetic Diversity.</title>
        <authorList>
            <person name="Kalkreuter E."/>
            <person name="Kautsar S.A."/>
            <person name="Yang D."/>
            <person name="Bader C.D."/>
            <person name="Teijaro C.N."/>
            <person name="Fluegel L."/>
            <person name="Davis C.M."/>
            <person name="Simpson J.R."/>
            <person name="Lauterbach L."/>
            <person name="Steele A.D."/>
            <person name="Gui C."/>
            <person name="Meng S."/>
            <person name="Li G."/>
            <person name="Viehrig K."/>
            <person name="Ye F."/>
            <person name="Su P."/>
            <person name="Kiefer A.F."/>
            <person name="Nichols A."/>
            <person name="Cepeda A.J."/>
            <person name="Yan W."/>
            <person name="Fan B."/>
            <person name="Jiang Y."/>
            <person name="Adhikari A."/>
            <person name="Zheng C.-J."/>
            <person name="Schuster L."/>
            <person name="Cowan T.M."/>
            <person name="Smanski M.J."/>
            <person name="Chevrette M.G."/>
            <person name="De Carvalho L.P.S."/>
            <person name="Shen B."/>
        </authorList>
    </citation>
    <scope>NUCLEOTIDE SEQUENCE [LARGE SCALE GENOMIC DNA]</scope>
    <source>
        <strain evidence="1 2">NPDC049503</strain>
    </source>
</reference>
<dbReference type="RefSeq" id="WP_397026089.1">
    <property type="nucleotide sequence ID" value="NZ_JBITMB010000015.1"/>
</dbReference>
<comment type="caution">
    <text evidence="1">The sequence shown here is derived from an EMBL/GenBank/DDBJ whole genome shotgun (WGS) entry which is preliminary data.</text>
</comment>
<gene>
    <name evidence="1" type="ORF">ACIBP5_37070</name>
</gene>
<organism evidence="1 2">
    <name type="scientific">Nonomuraea indica</name>
    <dbReference type="NCBI Taxonomy" id="1581193"/>
    <lineage>
        <taxon>Bacteria</taxon>
        <taxon>Bacillati</taxon>
        <taxon>Actinomycetota</taxon>
        <taxon>Actinomycetes</taxon>
        <taxon>Streptosporangiales</taxon>
        <taxon>Streptosporangiaceae</taxon>
        <taxon>Nonomuraea</taxon>
    </lineage>
</organism>
<accession>A0ABW8AHS2</accession>
<dbReference type="Proteomes" id="UP001612928">
    <property type="component" value="Unassembled WGS sequence"/>
</dbReference>
<sequence length="207" mass="21798">MSADARSAAIDHADPLIIPGSTHHVGLAIRGELKLYFADGETLDCDDVQGMSAVRSSDEVGTTADGRPTLVVTRLMTHFHSNVTGLLIQQNPSRPNLGRLTGIAPGGPETLLPADVTFDQYLILALRGRLYVNTDPLVMEAAGITTFPPVGTTFLSKGATVFYDLADLPGGITQRDPGDAVPSLALASQSVCGSHLTHHIDMPVMDG</sequence>